<accession>K9EBB2</accession>
<evidence type="ECO:0000313" key="3">
    <source>
        <dbReference type="EMBL" id="EKU93938.1"/>
    </source>
</evidence>
<keyword evidence="2" id="KW-0812">Transmembrane</keyword>
<name>K9EBB2_9LACT</name>
<evidence type="ECO:0000313" key="4">
    <source>
        <dbReference type="Proteomes" id="UP000009875"/>
    </source>
</evidence>
<feature type="transmembrane region" description="Helical" evidence="2">
    <location>
        <begin position="336"/>
        <end position="356"/>
    </location>
</feature>
<feature type="region of interest" description="Disordered" evidence="1">
    <location>
        <begin position="1"/>
        <end position="44"/>
    </location>
</feature>
<dbReference type="AlphaFoldDB" id="K9EBB2"/>
<dbReference type="OrthoDB" id="5189031at2"/>
<keyword evidence="2" id="KW-1133">Transmembrane helix</keyword>
<protein>
    <submittedName>
        <fullName evidence="3">Uncharacterized protein</fullName>
    </submittedName>
</protein>
<evidence type="ECO:0000256" key="1">
    <source>
        <dbReference type="SAM" id="MobiDB-lite"/>
    </source>
</evidence>
<dbReference type="HOGENOM" id="CLU_766469_0_0_9"/>
<feature type="compositionally biased region" description="Acidic residues" evidence="1">
    <location>
        <begin position="8"/>
        <end position="25"/>
    </location>
</feature>
<organism evidence="3 4">
    <name type="scientific">Alloiococcus otitis ATCC 51267</name>
    <dbReference type="NCBI Taxonomy" id="883081"/>
    <lineage>
        <taxon>Bacteria</taxon>
        <taxon>Bacillati</taxon>
        <taxon>Bacillota</taxon>
        <taxon>Bacilli</taxon>
        <taxon>Lactobacillales</taxon>
        <taxon>Carnobacteriaceae</taxon>
        <taxon>Alloiococcus</taxon>
    </lineage>
</organism>
<feature type="region of interest" description="Disordered" evidence="1">
    <location>
        <begin position="58"/>
        <end position="96"/>
    </location>
</feature>
<sequence>MTKNYDRDWDDFDSGGDWEDLDPDQDFQSGQSDESYLDDEKDSDHLKDREDLIFSRADKYSDYDQASSALTEEERDQLQGQKEGEADYNQEEADQKDAGVSAKQVGTYIYRFIGFILFALVLLSNYMVFAGIGVPNSRADIAETYLNLVTPASFTYSIWILIFIGVAASLLAKYIHPSDQVFLIEYKKVRPFNWLGMVLNIIWVFTLANEQLGVASLVALLYTLVIGLLSNRVKAKDGLKNKFFTIRIPVGLHFGWMIIATFTTFSYYLVDLGLDGTGFQGVVWAMIAMVLMVLLCLYFYRQDRNLAIFLPSLWLLVGVLVQQAPSSSFAYASTPVFILSVLFFIGGIALAAITIFQGYKK</sequence>
<feature type="transmembrane region" description="Helical" evidence="2">
    <location>
        <begin position="282"/>
        <end position="300"/>
    </location>
</feature>
<dbReference type="Proteomes" id="UP000009875">
    <property type="component" value="Unassembled WGS sequence"/>
</dbReference>
<feature type="transmembrane region" description="Helical" evidence="2">
    <location>
        <begin position="250"/>
        <end position="270"/>
    </location>
</feature>
<proteinExistence type="predicted"/>
<gene>
    <name evidence="3" type="ORF">HMPREF9698_00534</name>
</gene>
<dbReference type="eggNOG" id="COG1030">
    <property type="taxonomic scope" value="Bacteria"/>
</dbReference>
<dbReference type="RefSeq" id="WP_003777122.1">
    <property type="nucleotide sequence ID" value="NZ_JH992958.1"/>
</dbReference>
<feature type="transmembrane region" description="Helical" evidence="2">
    <location>
        <begin position="154"/>
        <end position="172"/>
    </location>
</feature>
<keyword evidence="2" id="KW-0472">Membrane</keyword>
<dbReference type="PANTHER" id="PTHR33802">
    <property type="entry name" value="SI:CH211-161H7.5-RELATED"/>
    <property type="match status" value="1"/>
</dbReference>
<evidence type="ECO:0000256" key="2">
    <source>
        <dbReference type="SAM" id="Phobius"/>
    </source>
</evidence>
<feature type="transmembrane region" description="Helical" evidence="2">
    <location>
        <begin position="214"/>
        <end position="230"/>
    </location>
</feature>
<keyword evidence="4" id="KW-1185">Reference proteome</keyword>
<dbReference type="PANTHER" id="PTHR33802:SF1">
    <property type="entry name" value="XK-RELATED PROTEIN"/>
    <property type="match status" value="1"/>
</dbReference>
<dbReference type="STRING" id="883081.HMPREF9698_00534"/>
<feature type="transmembrane region" description="Helical" evidence="2">
    <location>
        <begin position="192"/>
        <end position="208"/>
    </location>
</feature>
<feature type="transmembrane region" description="Helical" evidence="2">
    <location>
        <begin position="307"/>
        <end position="324"/>
    </location>
</feature>
<comment type="caution">
    <text evidence="3">The sequence shown here is derived from an EMBL/GenBank/DDBJ whole genome shotgun (WGS) entry which is preliminary data.</text>
</comment>
<reference evidence="3 4" key="1">
    <citation type="submission" date="2012-09" db="EMBL/GenBank/DDBJ databases">
        <title>The Genome Sequence of Alloiococcus otitis ATCC 51267.</title>
        <authorList>
            <consortium name="The Broad Institute Genome Sequencing Platform"/>
            <person name="Earl A."/>
            <person name="Ward D."/>
            <person name="Feldgarden M."/>
            <person name="Gevers D."/>
            <person name="Huys G."/>
            <person name="Walker B."/>
            <person name="Young S.K."/>
            <person name="Zeng Q."/>
            <person name="Gargeya S."/>
            <person name="Fitzgerald M."/>
            <person name="Haas B."/>
            <person name="Abouelleil A."/>
            <person name="Alvarado L."/>
            <person name="Arachchi H.M."/>
            <person name="Berlin A.M."/>
            <person name="Chapman S.B."/>
            <person name="Goldberg J."/>
            <person name="Griggs A."/>
            <person name="Gujja S."/>
            <person name="Hansen M."/>
            <person name="Howarth C."/>
            <person name="Imamovic A."/>
            <person name="Larimer J."/>
            <person name="McCowen C."/>
            <person name="Montmayeur A."/>
            <person name="Murphy C."/>
            <person name="Neiman D."/>
            <person name="Pearson M."/>
            <person name="Priest M."/>
            <person name="Roberts A."/>
            <person name="Saif S."/>
            <person name="Shea T."/>
            <person name="Sisk P."/>
            <person name="Sykes S."/>
            <person name="Wortman J."/>
            <person name="Nusbaum C."/>
            <person name="Birren B."/>
        </authorList>
    </citation>
    <scope>NUCLEOTIDE SEQUENCE [LARGE SCALE GENOMIC DNA]</scope>
    <source>
        <strain evidence="3 4">ATCC 51267</strain>
    </source>
</reference>
<feature type="transmembrane region" description="Helical" evidence="2">
    <location>
        <begin position="112"/>
        <end position="134"/>
    </location>
</feature>
<dbReference type="EMBL" id="AGXA01000011">
    <property type="protein sequence ID" value="EKU93938.1"/>
    <property type="molecule type" value="Genomic_DNA"/>
</dbReference>